<dbReference type="RefSeq" id="WP_012503249.1">
    <property type="nucleotide sequence ID" value="NC_011027.1"/>
</dbReference>
<dbReference type="eggNOG" id="COG3637">
    <property type="taxonomic scope" value="Bacteria"/>
</dbReference>
<name>B3QLT0_CHLP8</name>
<accession>B3QLT0</accession>
<dbReference type="InterPro" id="IPR011250">
    <property type="entry name" value="OMP/PagP_B-barrel"/>
</dbReference>
<dbReference type="OrthoDB" id="9797122at2"/>
<gene>
    <name evidence="2" type="ordered locus">Cpar_2029</name>
</gene>
<dbReference type="InterPro" id="IPR018550">
    <property type="entry name" value="Lipid-A_deacylase-rel"/>
</dbReference>
<organism evidence="2 3">
    <name type="scientific">Chlorobaculum parvum (strain DSM 263 / NCIMB 8327)</name>
    <name type="common">Chlorobium vibrioforme subsp. thiosulfatophilum</name>
    <dbReference type="NCBI Taxonomy" id="517417"/>
    <lineage>
        <taxon>Bacteria</taxon>
        <taxon>Pseudomonadati</taxon>
        <taxon>Chlorobiota</taxon>
        <taxon>Chlorobiia</taxon>
        <taxon>Chlorobiales</taxon>
        <taxon>Chlorobiaceae</taxon>
        <taxon>Chlorobaculum</taxon>
    </lineage>
</organism>
<dbReference type="STRING" id="517417.Cpar_2029"/>
<feature type="chain" id="PRO_5002795508" description="Acyloxyacyl hydrolase" evidence="1">
    <location>
        <begin position="26"/>
        <end position="192"/>
    </location>
</feature>
<evidence type="ECO:0008006" key="4">
    <source>
        <dbReference type="Google" id="ProtNLM"/>
    </source>
</evidence>
<protein>
    <recommendedName>
        <fullName evidence="4">Acyloxyacyl hydrolase</fullName>
    </recommendedName>
</protein>
<dbReference type="Gene3D" id="2.40.160.20">
    <property type="match status" value="1"/>
</dbReference>
<dbReference type="Pfam" id="PF09411">
    <property type="entry name" value="PagL"/>
    <property type="match status" value="1"/>
</dbReference>
<dbReference type="AlphaFoldDB" id="B3QLT0"/>
<feature type="signal peptide" evidence="1">
    <location>
        <begin position="1"/>
        <end position="25"/>
    </location>
</feature>
<dbReference type="SUPFAM" id="SSF56925">
    <property type="entry name" value="OMPA-like"/>
    <property type="match status" value="1"/>
</dbReference>
<dbReference type="EMBL" id="CP001099">
    <property type="protein sequence ID" value="ACF12416.1"/>
    <property type="molecule type" value="Genomic_DNA"/>
</dbReference>
<keyword evidence="3" id="KW-1185">Reference proteome</keyword>
<dbReference type="Proteomes" id="UP000008811">
    <property type="component" value="Chromosome"/>
</dbReference>
<proteinExistence type="predicted"/>
<evidence type="ECO:0000313" key="3">
    <source>
        <dbReference type="Proteomes" id="UP000008811"/>
    </source>
</evidence>
<sequence>MKKQLFHVLSVLMLVLMSFPSHVKAEGVHVDEIGFGSGYAWGHMKFTDATNKVMPIFVRVGFDMNSVFGMQESKGTLQLALEPFCNPVFEPESGVETGLNVFFRYLHPIAPSVKVVAEVGSGPMYLSIDSAEQGDGGFNFLNQFGLGARFDLSDHDALTLGYRFRHISNAGTSQPNRGINTNALVLSYSLLY</sequence>
<dbReference type="KEGG" id="cpc:Cpar_2029"/>
<keyword evidence="1" id="KW-0732">Signal</keyword>
<evidence type="ECO:0000256" key="1">
    <source>
        <dbReference type="SAM" id="SignalP"/>
    </source>
</evidence>
<dbReference type="HOGENOM" id="CLU_118029_0_0_10"/>
<reference evidence="2" key="1">
    <citation type="submission" date="2008-06" db="EMBL/GenBank/DDBJ databases">
        <title>Complete sequence of Chlorobaculum parvum NCIB 8327.</title>
        <authorList>
            <consortium name="US DOE Joint Genome Institute"/>
            <person name="Lucas S."/>
            <person name="Copeland A."/>
            <person name="Lapidus A."/>
            <person name="Glavina del Rio T."/>
            <person name="Dalin E."/>
            <person name="Tice H."/>
            <person name="Bruce D."/>
            <person name="Goodwin L."/>
            <person name="Pitluck S."/>
            <person name="Schmutz J."/>
            <person name="Larimer F."/>
            <person name="Land M."/>
            <person name="Hauser L."/>
            <person name="Kyrpides N."/>
            <person name="Mikhailova N."/>
            <person name="Zhao F."/>
            <person name="Li T."/>
            <person name="Liu Z."/>
            <person name="Overmann J."/>
            <person name="Bryant D.A."/>
            <person name="Richardson P."/>
        </authorList>
    </citation>
    <scope>NUCLEOTIDE SEQUENCE [LARGE SCALE GENOMIC DNA]</scope>
    <source>
        <strain evidence="2">NCIB 8327</strain>
    </source>
</reference>
<evidence type="ECO:0000313" key="2">
    <source>
        <dbReference type="EMBL" id="ACF12416.1"/>
    </source>
</evidence>